<proteinExistence type="inferred from homology"/>
<dbReference type="Pfam" id="PF02674">
    <property type="entry name" value="Colicin_V"/>
    <property type="match status" value="1"/>
</dbReference>
<dbReference type="PRINTS" id="PR00834">
    <property type="entry name" value="PROTEASES2C"/>
</dbReference>
<comment type="subcellular location">
    <subcellularLocation>
        <location evidence="1">Membrane</location>
        <topology evidence="1">Multi-pass membrane protein</topology>
    </subcellularLocation>
</comment>
<keyword evidence="4 8" id="KW-0812">Transmembrane</keyword>
<accession>A0A5C8I6B6</accession>
<feature type="transmembrane region" description="Helical" evidence="8">
    <location>
        <begin position="28"/>
        <end position="45"/>
    </location>
</feature>
<dbReference type="Pfam" id="PF13365">
    <property type="entry name" value="Trypsin_2"/>
    <property type="match status" value="1"/>
</dbReference>
<feature type="transmembrane region" description="Helical" evidence="8">
    <location>
        <begin position="100"/>
        <end position="121"/>
    </location>
</feature>
<dbReference type="InterPro" id="IPR009003">
    <property type="entry name" value="Peptidase_S1_PA"/>
</dbReference>
<dbReference type="GO" id="GO:0009403">
    <property type="term" value="P:toxin biosynthetic process"/>
    <property type="evidence" value="ECO:0007669"/>
    <property type="project" value="InterPro"/>
</dbReference>
<dbReference type="InterPro" id="IPR043504">
    <property type="entry name" value="Peptidase_S1_PA_chymotrypsin"/>
</dbReference>
<dbReference type="InterPro" id="IPR001940">
    <property type="entry name" value="Peptidase_S1C"/>
</dbReference>
<keyword evidence="10" id="KW-1185">Reference proteome</keyword>
<gene>
    <name evidence="9" type="ORF">FVP77_08595</name>
</gene>
<evidence type="ECO:0000256" key="5">
    <source>
        <dbReference type="ARBA" id="ARBA00022801"/>
    </source>
</evidence>
<comment type="similarity">
    <text evidence="2">Belongs to the peptidase S1C family.</text>
</comment>
<evidence type="ECO:0000256" key="7">
    <source>
        <dbReference type="ARBA" id="ARBA00023136"/>
    </source>
</evidence>
<dbReference type="GO" id="GO:0006508">
    <property type="term" value="P:proteolysis"/>
    <property type="evidence" value="ECO:0007669"/>
    <property type="project" value="UniProtKB-KW"/>
</dbReference>
<protein>
    <submittedName>
        <fullName evidence="9">MarP family serine protease</fullName>
    </submittedName>
</protein>
<keyword evidence="6 8" id="KW-1133">Transmembrane helix</keyword>
<reference evidence="9 10" key="1">
    <citation type="submission" date="2019-08" db="EMBL/GenBank/DDBJ databases">
        <authorList>
            <person name="Dong K."/>
        </authorList>
    </citation>
    <scope>NUCLEOTIDE SEQUENCE [LARGE SCALE GENOMIC DNA]</scope>
    <source>
        <strain evidence="9 10">JCM14558</strain>
    </source>
</reference>
<feature type="transmembrane region" description="Helical" evidence="8">
    <location>
        <begin position="6"/>
        <end position="21"/>
    </location>
</feature>
<dbReference type="PANTHER" id="PTHR43343">
    <property type="entry name" value="PEPTIDASE S12"/>
    <property type="match status" value="1"/>
</dbReference>
<dbReference type="GO" id="GO:0016020">
    <property type="term" value="C:membrane"/>
    <property type="evidence" value="ECO:0007669"/>
    <property type="project" value="UniProtKB-SubCell"/>
</dbReference>
<dbReference type="EMBL" id="VRSV01000001">
    <property type="protein sequence ID" value="TXK13443.1"/>
    <property type="molecule type" value="Genomic_DNA"/>
</dbReference>
<dbReference type="InterPro" id="IPR051201">
    <property type="entry name" value="Chloro_Bact_Ser_Proteases"/>
</dbReference>
<dbReference type="InterPro" id="IPR003825">
    <property type="entry name" value="Colicin-V_CvpA"/>
</dbReference>
<sequence length="390" mass="39128">MLVVDVVLIVLLVVSAIVGLRRGLLASVGLFAGIALGAAVAYWLMPLAGSWVSDPSWRLVTVISVGIGLLLLGAAAGSAIGRSLRRGVDRIKLRVPERILGGLASFVGAALAISFLGGALVSTGTPVISSALASSTVLRTIDNVTPAPVRATLAQLRGSVFGDGLPRLGELLEPALVPAAPAVSLDDPALTAAAQSVAKITGVAYACGITATGTGFAVAPDRIVTNAHVVAGVEQPVVELPGRPAQDGRIVYFDPVDDLAVIAVDGLDATPLAIADTLPVGSAAVVQGYPHGGPFTSGNAQVVSVGTPSVPDIYDSSSAPRDIYALSAIVRPGNSGGPLLTPSGEVAGVVFARSDSDDDVGYAMTPVELDPVIARLGEFDTPVASGACTA</sequence>
<dbReference type="SUPFAM" id="SSF50494">
    <property type="entry name" value="Trypsin-like serine proteases"/>
    <property type="match status" value="1"/>
</dbReference>
<dbReference type="Gene3D" id="2.40.10.10">
    <property type="entry name" value="Trypsin-like serine proteases"/>
    <property type="match status" value="2"/>
</dbReference>
<dbReference type="OrthoDB" id="9766361at2"/>
<dbReference type="InterPro" id="IPR047680">
    <property type="entry name" value="MarP-like"/>
</dbReference>
<evidence type="ECO:0000256" key="4">
    <source>
        <dbReference type="ARBA" id="ARBA00022692"/>
    </source>
</evidence>
<evidence type="ECO:0000256" key="8">
    <source>
        <dbReference type="SAM" id="Phobius"/>
    </source>
</evidence>
<dbReference type="PANTHER" id="PTHR43343:SF3">
    <property type="entry name" value="PROTEASE DO-LIKE 8, CHLOROPLASTIC"/>
    <property type="match status" value="1"/>
</dbReference>
<dbReference type="NCBIfam" id="NF033740">
    <property type="entry name" value="MarP_fam_protase"/>
    <property type="match status" value="1"/>
</dbReference>
<evidence type="ECO:0000256" key="1">
    <source>
        <dbReference type="ARBA" id="ARBA00004141"/>
    </source>
</evidence>
<keyword evidence="7 8" id="KW-0472">Membrane</keyword>
<organism evidence="9 10">
    <name type="scientific">Microbacterium hatanonis</name>
    <dbReference type="NCBI Taxonomy" id="404366"/>
    <lineage>
        <taxon>Bacteria</taxon>
        <taxon>Bacillati</taxon>
        <taxon>Actinomycetota</taxon>
        <taxon>Actinomycetes</taxon>
        <taxon>Micrococcales</taxon>
        <taxon>Microbacteriaceae</taxon>
        <taxon>Microbacterium</taxon>
    </lineage>
</organism>
<keyword evidence="3 9" id="KW-0645">Protease</keyword>
<dbReference type="Proteomes" id="UP000321034">
    <property type="component" value="Unassembled WGS sequence"/>
</dbReference>
<evidence type="ECO:0000256" key="3">
    <source>
        <dbReference type="ARBA" id="ARBA00022670"/>
    </source>
</evidence>
<dbReference type="RefSeq" id="WP_147894097.1">
    <property type="nucleotide sequence ID" value="NZ_BAAANR010000001.1"/>
</dbReference>
<dbReference type="AlphaFoldDB" id="A0A5C8I6B6"/>
<evidence type="ECO:0000313" key="10">
    <source>
        <dbReference type="Proteomes" id="UP000321034"/>
    </source>
</evidence>
<evidence type="ECO:0000256" key="6">
    <source>
        <dbReference type="ARBA" id="ARBA00022989"/>
    </source>
</evidence>
<evidence type="ECO:0000256" key="2">
    <source>
        <dbReference type="ARBA" id="ARBA00010541"/>
    </source>
</evidence>
<name>A0A5C8I6B6_9MICO</name>
<dbReference type="GO" id="GO:0004252">
    <property type="term" value="F:serine-type endopeptidase activity"/>
    <property type="evidence" value="ECO:0007669"/>
    <property type="project" value="InterPro"/>
</dbReference>
<evidence type="ECO:0000313" key="9">
    <source>
        <dbReference type="EMBL" id="TXK13443.1"/>
    </source>
</evidence>
<comment type="caution">
    <text evidence="9">The sequence shown here is derived from an EMBL/GenBank/DDBJ whole genome shotgun (WGS) entry which is preliminary data.</text>
</comment>
<feature type="transmembrane region" description="Helical" evidence="8">
    <location>
        <begin position="57"/>
        <end position="80"/>
    </location>
</feature>
<keyword evidence="5" id="KW-0378">Hydrolase</keyword>